<dbReference type="RefSeq" id="XP_014557277.1">
    <property type="nucleotide sequence ID" value="XM_014701791.1"/>
</dbReference>
<name>W7EHQ9_BIPV3</name>
<dbReference type="AlphaFoldDB" id="W7EHQ9"/>
<dbReference type="OrthoDB" id="3801394at2759"/>
<evidence type="ECO:0000313" key="3">
    <source>
        <dbReference type="Proteomes" id="UP000054337"/>
    </source>
</evidence>
<evidence type="ECO:0000313" key="2">
    <source>
        <dbReference type="EMBL" id="EUN27661.1"/>
    </source>
</evidence>
<dbReference type="GeneID" id="26260432"/>
<evidence type="ECO:0000256" key="1">
    <source>
        <dbReference type="SAM" id="MobiDB-lite"/>
    </source>
</evidence>
<feature type="region of interest" description="Disordered" evidence="1">
    <location>
        <begin position="567"/>
        <end position="594"/>
    </location>
</feature>
<feature type="region of interest" description="Disordered" evidence="1">
    <location>
        <begin position="1"/>
        <end position="31"/>
    </location>
</feature>
<dbReference type="EMBL" id="KI968727">
    <property type="protein sequence ID" value="EUN27661.1"/>
    <property type="molecule type" value="Genomic_DNA"/>
</dbReference>
<gene>
    <name evidence="2" type="ORF">COCVIDRAFT_97576</name>
</gene>
<keyword evidence="3" id="KW-1185">Reference proteome</keyword>
<proteinExistence type="predicted"/>
<feature type="compositionally biased region" description="Basic and acidic residues" evidence="1">
    <location>
        <begin position="583"/>
        <end position="594"/>
    </location>
</feature>
<dbReference type="HOGENOM" id="CLU_454141_0_0_1"/>
<feature type="compositionally biased region" description="Polar residues" evidence="1">
    <location>
        <begin position="175"/>
        <end position="184"/>
    </location>
</feature>
<reference evidence="2 3" key="1">
    <citation type="journal article" date="2013" name="PLoS Genet.">
        <title>Comparative genome structure, secondary metabolite, and effector coding capacity across Cochliobolus pathogens.</title>
        <authorList>
            <person name="Condon B.J."/>
            <person name="Leng Y."/>
            <person name="Wu D."/>
            <person name="Bushley K.E."/>
            <person name="Ohm R.A."/>
            <person name="Otillar R."/>
            <person name="Martin J."/>
            <person name="Schackwitz W."/>
            <person name="Grimwood J."/>
            <person name="MohdZainudin N."/>
            <person name="Xue C."/>
            <person name="Wang R."/>
            <person name="Manning V.A."/>
            <person name="Dhillon B."/>
            <person name="Tu Z.J."/>
            <person name="Steffenson B.J."/>
            <person name="Salamov A."/>
            <person name="Sun H."/>
            <person name="Lowry S."/>
            <person name="LaButti K."/>
            <person name="Han J."/>
            <person name="Copeland A."/>
            <person name="Lindquist E."/>
            <person name="Barry K."/>
            <person name="Schmutz J."/>
            <person name="Baker S.E."/>
            <person name="Ciuffetti L.M."/>
            <person name="Grigoriev I.V."/>
            <person name="Zhong S."/>
            <person name="Turgeon B.G."/>
        </authorList>
    </citation>
    <scope>NUCLEOTIDE SEQUENCE [LARGE SCALE GENOMIC DNA]</scope>
    <source>
        <strain evidence="2 3">FI3</strain>
    </source>
</reference>
<feature type="region of interest" description="Disordered" evidence="1">
    <location>
        <begin position="174"/>
        <end position="198"/>
    </location>
</feature>
<protein>
    <submittedName>
        <fullName evidence="2">Uncharacterized protein</fullName>
    </submittedName>
</protein>
<dbReference type="Proteomes" id="UP000054337">
    <property type="component" value="Unassembled WGS sequence"/>
</dbReference>
<feature type="compositionally biased region" description="Low complexity" evidence="1">
    <location>
        <begin position="7"/>
        <end position="21"/>
    </location>
</feature>
<sequence>MSFAAQPHTSHSRSSFSAPRSDAQTRERWGSRPWKHRETMGMISTEIDFRVDEESLPLDVLWEDPLLPIPSPGLEWETALEGFMDTRRAIEDFDYKTIESSANTMNSVLRGYANCRKCAEYFYYLRGNSFFSARRVFAILFIYPADNTEFFWDFDTIDDPVECKIWKRLVEPNPESYQRQQQAPQEKRPYPKPRHRNKVEKEPFRAAKVLMRDDTILEIVDKLEQTLSSLQIDTKVEWRMAHRRSSLKNWRRAAGKSKSWKPCLKSTLPKQTHLNRRRRNSNGVAYHSAKPPPWLPATFLRSQTTEMSLCPGYVLRRQETDSVPRRARCHDHYTHDFEDTPIAPHEKHHTKAAQSVNTWESKSGIIEDMKKEPAGAFIRFTWKDGTLTNGTGQLDRFLSTDSIPHSHWNITGFLRNESFADVYSLNEPPFALPSVEIGVSLEAHVFLDEYHGNCAVYASRSKNRMRQSGNCLDTFWHNGRHIFVMKIPKKPVLFKLHNTEEEFPSLVNQDKCNEKIALQRRRFRGRPSFAAMAGSGWPDASSECQSVLMNEGQSALEKELERIEKARVKKAERQRVKRRSQREKRLGEKQWRSV</sequence>
<organism evidence="2 3">
    <name type="scientific">Bipolaris victoriae (strain FI3)</name>
    <name type="common">Victoria blight of oats agent</name>
    <name type="synonym">Cochliobolus victoriae</name>
    <dbReference type="NCBI Taxonomy" id="930091"/>
    <lineage>
        <taxon>Eukaryota</taxon>
        <taxon>Fungi</taxon>
        <taxon>Dikarya</taxon>
        <taxon>Ascomycota</taxon>
        <taxon>Pezizomycotina</taxon>
        <taxon>Dothideomycetes</taxon>
        <taxon>Pleosporomycetidae</taxon>
        <taxon>Pleosporales</taxon>
        <taxon>Pleosporineae</taxon>
        <taxon>Pleosporaceae</taxon>
        <taxon>Bipolaris</taxon>
    </lineage>
</organism>
<accession>W7EHQ9</accession>